<dbReference type="PROSITE" id="PS51272">
    <property type="entry name" value="SLH"/>
    <property type="match status" value="2"/>
</dbReference>
<dbReference type="InterPro" id="IPR008979">
    <property type="entry name" value="Galactose-bd-like_sf"/>
</dbReference>
<dbReference type="PRINTS" id="PR00739">
    <property type="entry name" value="GLHYDRLASE26"/>
</dbReference>
<dbReference type="PANTHER" id="PTHR40079">
    <property type="entry name" value="MANNAN ENDO-1,4-BETA-MANNOSIDASE E-RELATED"/>
    <property type="match status" value="1"/>
</dbReference>
<dbReference type="Proteomes" id="UP001141950">
    <property type="component" value="Unassembled WGS sequence"/>
</dbReference>
<comment type="similarity">
    <text evidence="1 4">Belongs to the glycosyl hydrolase 26 family.</text>
</comment>
<dbReference type="Gene3D" id="3.20.20.80">
    <property type="entry name" value="Glycosidases"/>
    <property type="match status" value="1"/>
</dbReference>
<evidence type="ECO:0000256" key="3">
    <source>
        <dbReference type="ARBA" id="ARBA00023295"/>
    </source>
</evidence>
<sequence length="1194" mass="128805">MFVKDKRLFSAFMCMVLLFSLLGSLGNRDVVRASETKTDLVIDFEDGTAGGWQRGWGEGFDGDKEPAVSDDLAEAGNTYSLRVDTAFSGAGWEEAAIRMYSAEALGSYENLSFDVYVPSSFGGAFVLAAAMNGEWRDLGMSNHDITTAPKTTINGQAYAVISETVAIPAESTQKELVIKLAKNSLVDYEGPIYVDNVRLQARTSVETPPGDTADSVKVGYADAVLEGYGIEKREGPVKENEDALYDGDGYISYFFAEDAGAAEPVGNATFTVDAEEAGLYKLSVGYYIPEGYGGKATGIQVNGTGTGELMLDAPPAGTVRAEKMVSKVMLNAGSNTVKITRGWGYYGIEYIKVEPAAANAAGDKLEAEDGMMTGGVSIGGAGTGYSGEGYAAFQQTGSLVLTYNAPSAGMYDIVVGYSSPNGEKKTSMVVNGQTTEITFSETANFIEVSAGKALMGEGENTIEFLPNWGWYNIDYVKLTAASQEVGHDVTGILTNPNATAGAKALMSYLASQYGHKIIAGQQTIEDVEWIKQQTGKYPALFSTDLMDYSPSRVENGATSNEVEKMIDWYNRGGIVALCWHWNAPKGIGGDEPGNEWWRGFYTEHTTFDVEYALQNQDSEDYRLLIRDIDAIAVQLKRLQNAGVPVLWRPLHEAEGGWFWWGAKGPEATKQLWNLMYDRLTNHHGLNNLIWVWNSEKPEWYPGDEVVDIASVDIYNPAGDYNPSIARYEGLVSLVDDKKVVGLAENGPIPDPDLLQAYGADWSFFSTWAGSFINDGNTNTVEHLNKVYHHDYVVTLDELPSDLYGSAPPGGSVIHGGNQAQAGVKGRIELDGSRLAEELGKLSGLPAEEQQYVIEVRDTDTAEVILPASALSSAADIMPNITIVIQADTASYRLPIHLIDVDAIAKRMGVEASEVRIAVKIEKIGEREAEAIQTRIKISGVSFIGDMIEFSLTAESDEASIAINDFGSTYVSRTIELPQTTSNKLTAVVLEPATGGMSFVPALFEEAGGKTIVTIKRNGNSMYTVVGLDKSFADLEGHPAKEIIEFMASKLVVQGIDDERFAPDRSITRAELAALVARALGLTPKPESAKFPDVASEHWYAGAVGAAREAGILLGYGDGTFKPDAPVTREQMAFILARAAAFAGEESIPTANQAWAAGLMQGIMANRISPVKTVNRAEAVDLMKRLLVHVGFVNA</sequence>
<feature type="domain" description="GH26" evidence="8">
    <location>
        <begin position="500"/>
        <end position="796"/>
    </location>
</feature>
<dbReference type="Pfam" id="PF16990">
    <property type="entry name" value="CBM_35"/>
    <property type="match status" value="2"/>
</dbReference>
<feature type="chain" id="PRO_5040920475" evidence="5">
    <location>
        <begin position="26"/>
        <end position="1194"/>
    </location>
</feature>
<dbReference type="SUPFAM" id="SSF49785">
    <property type="entry name" value="Galactose-binding domain-like"/>
    <property type="match status" value="2"/>
</dbReference>
<organism evidence="9 10">
    <name type="scientific">Paenibacillus soyae</name>
    <dbReference type="NCBI Taxonomy" id="2969249"/>
    <lineage>
        <taxon>Bacteria</taxon>
        <taxon>Bacillati</taxon>
        <taxon>Bacillota</taxon>
        <taxon>Bacilli</taxon>
        <taxon>Bacillales</taxon>
        <taxon>Paenibacillaceae</taxon>
        <taxon>Paenibacillus</taxon>
    </lineage>
</organism>
<evidence type="ECO:0000313" key="9">
    <source>
        <dbReference type="EMBL" id="MCR2806299.1"/>
    </source>
</evidence>
<evidence type="ECO:0000256" key="5">
    <source>
        <dbReference type="SAM" id="SignalP"/>
    </source>
</evidence>
<dbReference type="InterPro" id="IPR000805">
    <property type="entry name" value="Glyco_hydro_26"/>
</dbReference>
<dbReference type="Gene3D" id="2.60.120.260">
    <property type="entry name" value="Galactose-binding domain-like"/>
    <property type="match status" value="3"/>
</dbReference>
<dbReference type="PROSITE" id="PS51175">
    <property type="entry name" value="CBM6"/>
    <property type="match status" value="1"/>
</dbReference>
<evidence type="ECO:0000259" key="8">
    <source>
        <dbReference type="PROSITE" id="PS51764"/>
    </source>
</evidence>
<evidence type="ECO:0000256" key="1">
    <source>
        <dbReference type="ARBA" id="ARBA00007754"/>
    </source>
</evidence>
<feature type="domain" description="SLH" evidence="7">
    <location>
        <begin position="1086"/>
        <end position="1149"/>
    </location>
</feature>
<evidence type="ECO:0000313" key="10">
    <source>
        <dbReference type="Proteomes" id="UP001141950"/>
    </source>
</evidence>
<dbReference type="GO" id="GO:0006080">
    <property type="term" value="P:substituted mannan metabolic process"/>
    <property type="evidence" value="ECO:0007669"/>
    <property type="project" value="InterPro"/>
</dbReference>
<proteinExistence type="inferred from homology"/>
<dbReference type="PROSITE" id="PS51764">
    <property type="entry name" value="GH26"/>
    <property type="match status" value="1"/>
</dbReference>
<dbReference type="CDD" id="cd04086">
    <property type="entry name" value="CBM35_mannanase-like"/>
    <property type="match status" value="1"/>
</dbReference>
<dbReference type="InterPro" id="IPR022790">
    <property type="entry name" value="GH26_dom"/>
</dbReference>
<gene>
    <name evidence="9" type="ORF">NQZ67_20675</name>
</gene>
<dbReference type="InterPro" id="IPR017853">
    <property type="entry name" value="GH"/>
</dbReference>
<comment type="caution">
    <text evidence="9">The sequence shown here is derived from an EMBL/GenBank/DDBJ whole genome shotgun (WGS) entry which is preliminary data.</text>
</comment>
<evidence type="ECO:0000256" key="2">
    <source>
        <dbReference type="ARBA" id="ARBA00022801"/>
    </source>
</evidence>
<dbReference type="EMBL" id="JANIPJ010000016">
    <property type="protein sequence ID" value="MCR2806299.1"/>
    <property type="molecule type" value="Genomic_DNA"/>
</dbReference>
<keyword evidence="10" id="KW-1185">Reference proteome</keyword>
<dbReference type="Pfam" id="PF09212">
    <property type="entry name" value="CBM27"/>
    <property type="match status" value="1"/>
</dbReference>
<feature type="active site" description="Proton donor" evidence="4">
    <location>
        <position position="652"/>
    </location>
</feature>
<evidence type="ECO:0000259" key="6">
    <source>
        <dbReference type="PROSITE" id="PS51175"/>
    </source>
</evidence>
<evidence type="ECO:0000259" key="7">
    <source>
        <dbReference type="PROSITE" id="PS51272"/>
    </source>
</evidence>
<reference evidence="9" key="1">
    <citation type="submission" date="2022-08" db="EMBL/GenBank/DDBJ databases">
        <title>The genomic sequence of strain Paenibacillus sp. SCIV0701.</title>
        <authorList>
            <person name="Zhao H."/>
        </authorList>
    </citation>
    <scope>NUCLEOTIDE SEQUENCE</scope>
    <source>
        <strain evidence="9">SCIV0701</strain>
    </source>
</reference>
<feature type="domain" description="SLH" evidence="7">
    <location>
        <begin position="1026"/>
        <end position="1085"/>
    </location>
</feature>
<dbReference type="Pfam" id="PF02156">
    <property type="entry name" value="Glyco_hydro_26"/>
    <property type="match status" value="1"/>
</dbReference>
<dbReference type="PANTHER" id="PTHR40079:SF4">
    <property type="entry name" value="GH26 DOMAIN-CONTAINING PROTEIN-RELATED"/>
    <property type="match status" value="1"/>
</dbReference>
<dbReference type="AlphaFoldDB" id="A0A9X2SA76"/>
<dbReference type="InterPro" id="IPR015295">
    <property type="entry name" value="CBM27"/>
</dbReference>
<dbReference type="GO" id="GO:0030246">
    <property type="term" value="F:carbohydrate binding"/>
    <property type="evidence" value="ECO:0007669"/>
    <property type="project" value="InterPro"/>
</dbReference>
<protein>
    <submittedName>
        <fullName evidence="9">Glycosyl hydrolase</fullName>
    </submittedName>
</protein>
<name>A0A9X2SA76_9BACL</name>
<dbReference type="RefSeq" id="WP_257449602.1">
    <property type="nucleotide sequence ID" value="NZ_JANIPJ010000016.1"/>
</dbReference>
<dbReference type="Pfam" id="PF00395">
    <property type="entry name" value="SLH"/>
    <property type="match status" value="2"/>
</dbReference>
<evidence type="ECO:0000256" key="4">
    <source>
        <dbReference type="PROSITE-ProRule" id="PRU01100"/>
    </source>
</evidence>
<dbReference type="GO" id="GO:0016985">
    <property type="term" value="F:mannan endo-1,4-beta-mannosidase activity"/>
    <property type="evidence" value="ECO:0007669"/>
    <property type="project" value="InterPro"/>
</dbReference>
<keyword evidence="2 4" id="KW-0378">Hydrolase</keyword>
<dbReference type="InterPro" id="IPR005084">
    <property type="entry name" value="CBM6"/>
</dbReference>
<keyword evidence="5" id="KW-0732">Signal</keyword>
<keyword evidence="3 4" id="KW-0326">Glycosidase</keyword>
<accession>A0A9X2SA76</accession>
<dbReference type="SUPFAM" id="SSF51445">
    <property type="entry name" value="(Trans)glycosidases"/>
    <property type="match status" value="1"/>
</dbReference>
<feature type="active site" description="Nucleophile" evidence="4">
    <location>
        <position position="744"/>
    </location>
</feature>
<feature type="domain" description="CBM6" evidence="6">
    <location>
        <begin position="363"/>
        <end position="479"/>
    </location>
</feature>
<feature type="signal peptide" evidence="5">
    <location>
        <begin position="1"/>
        <end position="25"/>
    </location>
</feature>
<dbReference type="InterPro" id="IPR001119">
    <property type="entry name" value="SLH_dom"/>
</dbReference>